<name>A0A327YKL8_9RHOB</name>
<dbReference type="Pfam" id="PF01663">
    <property type="entry name" value="Phosphodiest"/>
    <property type="match status" value="1"/>
</dbReference>
<dbReference type="SUPFAM" id="SSF53649">
    <property type="entry name" value="Alkaline phosphatase-like"/>
    <property type="match status" value="1"/>
</dbReference>
<dbReference type="GO" id="GO:0016787">
    <property type="term" value="F:hydrolase activity"/>
    <property type="evidence" value="ECO:0007669"/>
    <property type="project" value="UniProtKB-ARBA"/>
</dbReference>
<evidence type="ECO:0000313" key="2">
    <source>
        <dbReference type="Proteomes" id="UP000249165"/>
    </source>
</evidence>
<dbReference type="PANTHER" id="PTHR10151:SF120">
    <property type="entry name" value="BIS(5'-ADENOSYL)-TRIPHOSPHATASE"/>
    <property type="match status" value="1"/>
</dbReference>
<proteinExistence type="predicted"/>
<organism evidence="1 2">
    <name type="scientific">Salipiger aestuarii</name>
    <dbReference type="NCBI Taxonomy" id="568098"/>
    <lineage>
        <taxon>Bacteria</taxon>
        <taxon>Pseudomonadati</taxon>
        <taxon>Pseudomonadota</taxon>
        <taxon>Alphaproteobacteria</taxon>
        <taxon>Rhodobacterales</taxon>
        <taxon>Roseobacteraceae</taxon>
        <taxon>Salipiger</taxon>
    </lineage>
</organism>
<dbReference type="EMBL" id="QLMG01000005">
    <property type="protein sequence ID" value="RAK20877.1"/>
    <property type="molecule type" value="Genomic_DNA"/>
</dbReference>
<comment type="caution">
    <text evidence="1">The sequence shown here is derived from an EMBL/GenBank/DDBJ whole genome shotgun (WGS) entry which is preliminary data.</text>
</comment>
<dbReference type="Proteomes" id="UP000249165">
    <property type="component" value="Unassembled WGS sequence"/>
</dbReference>
<keyword evidence="2" id="KW-1185">Reference proteome</keyword>
<gene>
    <name evidence="1" type="ORF">ATI53_1005126</name>
</gene>
<dbReference type="Gene3D" id="3.40.720.10">
    <property type="entry name" value="Alkaline Phosphatase, subunit A"/>
    <property type="match status" value="2"/>
</dbReference>
<accession>A0A327YKL8</accession>
<dbReference type="AlphaFoldDB" id="A0A327YKL8"/>
<reference evidence="1 2" key="1">
    <citation type="submission" date="2018-06" db="EMBL/GenBank/DDBJ databases">
        <title>Genomic Encyclopedia of Archaeal and Bacterial Type Strains, Phase II (KMG-II): from individual species to whole genera.</title>
        <authorList>
            <person name="Goeker M."/>
        </authorList>
    </citation>
    <scope>NUCLEOTIDE SEQUENCE [LARGE SCALE GENOMIC DNA]</scope>
    <source>
        <strain evidence="1 2">DSM 22011</strain>
    </source>
</reference>
<protein>
    <submittedName>
        <fullName evidence="1">Putative AlkP superfamily pyrophosphatase or phosphodiesterase</fullName>
    </submittedName>
</protein>
<dbReference type="InterPro" id="IPR017850">
    <property type="entry name" value="Alkaline_phosphatase_core_sf"/>
</dbReference>
<sequence length="475" mass="50105">MSLPRIDKVVIVLFDGLRPDMVDGAMPTLAGFRDGGLWFRNARSVFPSLTRVCTTSLATGSWPGRHGIVSNGFHLPNVLQGAQIDTSDVGHLKLMRKKLGHVVAVDSLGQALARKGKRMATVHGGSAGSAFLVNHDVVANGHWTVSVHGEEATQTPDAIARAVRACGPLPGADIPKVDAVAYAGRVLRALALAGDAAADVSVVWLPEPDTSFHYREIGSQGSRVAMAAADAAFADILDHVRGGPFAETTAIVALSDHGQISTVEEVDLMAKLNAAGFAAATRPTDTTTLAMTNGAAGELRNLTADPGLLPAVVDWLLDQPSVGAVIARDALPGTVPMDLLHHTHAHRPDLFYVMRADEGADPYGLPGRRAFTGGVPLGGGMHGGLNRQEMSTVMIWDVPGGRRGVEEAPTALVDVAPTLAAMLGLDLECQGRDLPLWQQEKHDVEHLATQGRGGAGSFTLYRTRVGPRIYIDHLV</sequence>
<dbReference type="OrthoDB" id="9779418at2"/>
<dbReference type="InterPro" id="IPR002591">
    <property type="entry name" value="Phosphodiest/P_Trfase"/>
</dbReference>
<evidence type="ECO:0000313" key="1">
    <source>
        <dbReference type="EMBL" id="RAK20877.1"/>
    </source>
</evidence>
<dbReference type="PANTHER" id="PTHR10151">
    <property type="entry name" value="ECTONUCLEOTIDE PYROPHOSPHATASE/PHOSPHODIESTERASE"/>
    <property type="match status" value="1"/>
</dbReference>
<dbReference type="RefSeq" id="WP_009505170.1">
    <property type="nucleotide sequence ID" value="NZ_LIGK01000006.1"/>
</dbReference>